<evidence type="ECO:0000313" key="2">
    <source>
        <dbReference type="EMBL" id="VDI67459.1"/>
    </source>
</evidence>
<keyword evidence="3" id="KW-1185">Reference proteome</keyword>
<dbReference type="EMBL" id="UYJE01008803">
    <property type="protein sequence ID" value="VDI67459.1"/>
    <property type="molecule type" value="Genomic_DNA"/>
</dbReference>
<gene>
    <name evidence="2" type="ORF">MGAL_10B018683</name>
</gene>
<dbReference type="Proteomes" id="UP000596742">
    <property type="component" value="Unassembled WGS sequence"/>
</dbReference>
<accession>A0A8B6GQH9</accession>
<keyword evidence="1" id="KW-0472">Membrane</keyword>
<evidence type="ECO:0000256" key="1">
    <source>
        <dbReference type="SAM" id="Phobius"/>
    </source>
</evidence>
<keyword evidence="1" id="KW-0812">Transmembrane</keyword>
<feature type="transmembrane region" description="Helical" evidence="1">
    <location>
        <begin position="42"/>
        <end position="65"/>
    </location>
</feature>
<comment type="caution">
    <text evidence="2">The sequence shown here is derived from an EMBL/GenBank/DDBJ whole genome shotgun (WGS) entry which is preliminary data.</text>
</comment>
<protein>
    <submittedName>
        <fullName evidence="2">Uncharacterized protein</fullName>
    </submittedName>
</protein>
<proteinExistence type="predicted"/>
<reference evidence="2" key="1">
    <citation type="submission" date="2018-11" db="EMBL/GenBank/DDBJ databases">
        <authorList>
            <person name="Alioto T."/>
            <person name="Alioto T."/>
        </authorList>
    </citation>
    <scope>NUCLEOTIDE SEQUENCE</scope>
</reference>
<name>A0A8B6GQH9_MYTGA</name>
<organism evidence="2 3">
    <name type="scientific">Mytilus galloprovincialis</name>
    <name type="common">Mediterranean mussel</name>
    <dbReference type="NCBI Taxonomy" id="29158"/>
    <lineage>
        <taxon>Eukaryota</taxon>
        <taxon>Metazoa</taxon>
        <taxon>Spiralia</taxon>
        <taxon>Lophotrochozoa</taxon>
        <taxon>Mollusca</taxon>
        <taxon>Bivalvia</taxon>
        <taxon>Autobranchia</taxon>
        <taxon>Pteriomorphia</taxon>
        <taxon>Mytilida</taxon>
        <taxon>Mytiloidea</taxon>
        <taxon>Mytilidae</taxon>
        <taxon>Mytilinae</taxon>
        <taxon>Mytilus</taxon>
    </lineage>
</organism>
<dbReference type="OrthoDB" id="10398285at2759"/>
<sequence length="240" mass="27176">MLSRLSSLEDGHTTLLVTTEGSALVIETSSNDAGLGLIKTEVFIYTLCGVSTFLILSFSMICLCVHKRSKTPDINPQLETNQNVALNNRRFNADIEISQNVSTERETGNDYEEIDERKMSDFYVIVSSDQGDISDHDNSSESSDGIVLPCDGYLNPYQQLQSTLHQSEHMLVDPDEYSNPCRDNTAYTNLYQSFNCNTEDTLIVYSRCRSFHYIELLDEPIGNENEPNIKIRSKRYVKTL</sequence>
<keyword evidence="1" id="KW-1133">Transmembrane helix</keyword>
<dbReference type="AlphaFoldDB" id="A0A8B6GQH9"/>
<evidence type="ECO:0000313" key="3">
    <source>
        <dbReference type="Proteomes" id="UP000596742"/>
    </source>
</evidence>